<keyword evidence="1" id="KW-1133">Transmembrane helix</keyword>
<evidence type="ECO:0008006" key="5">
    <source>
        <dbReference type="Google" id="ProtNLM"/>
    </source>
</evidence>
<gene>
    <name evidence="3" type="ORF">KME65_18915</name>
</gene>
<dbReference type="Proteomes" id="UP000770889">
    <property type="component" value="Unassembled WGS sequence"/>
</dbReference>
<evidence type="ECO:0000256" key="1">
    <source>
        <dbReference type="SAM" id="Phobius"/>
    </source>
</evidence>
<accession>A0A944MHH2</accession>
<organism evidence="3 4">
    <name type="scientific">Candidatus Thiodiazotropha taylori</name>
    <dbReference type="NCBI Taxonomy" id="2792791"/>
    <lineage>
        <taxon>Bacteria</taxon>
        <taxon>Pseudomonadati</taxon>
        <taxon>Pseudomonadota</taxon>
        <taxon>Gammaproteobacteria</taxon>
        <taxon>Chromatiales</taxon>
        <taxon>Sedimenticolaceae</taxon>
        <taxon>Candidatus Thiodiazotropha</taxon>
    </lineage>
</organism>
<dbReference type="AlphaFoldDB" id="A0A944MHH2"/>
<dbReference type="EMBL" id="JAHHGM010000025">
    <property type="protein sequence ID" value="MBT2991035.1"/>
    <property type="molecule type" value="Genomic_DNA"/>
</dbReference>
<keyword evidence="2" id="KW-0732">Signal</keyword>
<evidence type="ECO:0000256" key="2">
    <source>
        <dbReference type="SAM" id="SignalP"/>
    </source>
</evidence>
<evidence type="ECO:0000313" key="4">
    <source>
        <dbReference type="Proteomes" id="UP000770889"/>
    </source>
</evidence>
<evidence type="ECO:0000313" key="3">
    <source>
        <dbReference type="EMBL" id="MBT2991035.1"/>
    </source>
</evidence>
<reference evidence="3 4" key="1">
    <citation type="submission" date="2021-05" db="EMBL/GenBank/DDBJ databases">
        <title>Genetic and Functional Diversity in Clade A Lucinid endosymbionts from the Bahamas.</title>
        <authorList>
            <person name="Giani N.M."/>
            <person name="Engel A.S."/>
            <person name="Campbell B.J."/>
        </authorList>
    </citation>
    <scope>NUCLEOTIDE SEQUENCE [LARGE SCALE GENOMIC DNA]</scope>
    <source>
        <strain evidence="3">LUC16012Gg_MoonRockCtena</strain>
    </source>
</reference>
<name>A0A944MHH2_9GAMM</name>
<proteinExistence type="predicted"/>
<keyword evidence="1" id="KW-0472">Membrane</keyword>
<keyword evidence="1" id="KW-0812">Transmembrane</keyword>
<feature type="transmembrane region" description="Helical" evidence="1">
    <location>
        <begin position="183"/>
        <end position="200"/>
    </location>
</feature>
<sequence>MMKKLFRFFLVAMMGISASSYAATVTETWSGYVSYTSSNVDSFSIGEQLTWSVKYDNALYTANKYSDSDGSVVDTLNGTPFDGTSGHQYFSNATFSFGDIFTRLLDGDDVNDHANTNWGFTYNYTFYTGASASVQSFQGLDSSHFSLNNSRGNFDIYGIETGFRQVSIDSATKISASPVPVPAAVWLFGTGLLGLLGFNLRKNKA</sequence>
<feature type="signal peptide" evidence="2">
    <location>
        <begin position="1"/>
        <end position="22"/>
    </location>
</feature>
<protein>
    <recommendedName>
        <fullName evidence="5">VPLPA-CTERM sorting domain-containing protein</fullName>
    </recommendedName>
</protein>
<comment type="caution">
    <text evidence="3">The sequence shown here is derived from an EMBL/GenBank/DDBJ whole genome shotgun (WGS) entry which is preliminary data.</text>
</comment>
<feature type="chain" id="PRO_5036977836" description="VPLPA-CTERM sorting domain-containing protein" evidence="2">
    <location>
        <begin position="23"/>
        <end position="205"/>
    </location>
</feature>